<proteinExistence type="predicted"/>
<keyword evidence="3" id="KW-1185">Reference proteome</keyword>
<evidence type="ECO:0000313" key="3">
    <source>
        <dbReference type="Proteomes" id="UP000244069"/>
    </source>
</evidence>
<dbReference type="InterPro" id="IPR007361">
    <property type="entry name" value="DUF427"/>
</dbReference>
<dbReference type="Gene3D" id="2.170.150.40">
    <property type="entry name" value="Domain of unknown function (DUF427)"/>
    <property type="match status" value="1"/>
</dbReference>
<sequence>MPLTPENVESYPITPLIEPVPDEIVVRLGGVDILRTVWGLRVLKRGQAPTYYLPLEDLRADLLALPGEGICAWCAQAYYWTLRAAGVTAECAAWDHPEARGRYKSLRGHIALSALSMESCRVGGAAALPQPGGRYGGWVTPNLRGRIEGAPGPQTW</sequence>
<gene>
    <name evidence="2" type="ORF">C8N44_12118</name>
</gene>
<dbReference type="Proteomes" id="UP000244069">
    <property type="component" value="Unassembled WGS sequence"/>
</dbReference>
<reference evidence="2 3" key="1">
    <citation type="submission" date="2018-04" db="EMBL/GenBank/DDBJ databases">
        <title>Genomic Encyclopedia of Archaeal and Bacterial Type Strains, Phase II (KMG-II): from individual species to whole genera.</title>
        <authorList>
            <person name="Goeker M."/>
        </authorList>
    </citation>
    <scope>NUCLEOTIDE SEQUENCE [LARGE SCALE GENOMIC DNA]</scope>
    <source>
        <strain evidence="2 3">DSM 29329</strain>
    </source>
</reference>
<dbReference type="EMBL" id="QBKN01000021">
    <property type="protein sequence ID" value="PTX45497.1"/>
    <property type="molecule type" value="Genomic_DNA"/>
</dbReference>
<organism evidence="2 3">
    <name type="scientific">Allosediminivita pacifica</name>
    <dbReference type="NCBI Taxonomy" id="1267769"/>
    <lineage>
        <taxon>Bacteria</taxon>
        <taxon>Pseudomonadati</taxon>
        <taxon>Pseudomonadota</taxon>
        <taxon>Alphaproteobacteria</taxon>
        <taxon>Rhodobacterales</taxon>
        <taxon>Paracoccaceae</taxon>
        <taxon>Allosediminivita</taxon>
    </lineage>
</organism>
<comment type="caution">
    <text evidence="2">The sequence shown here is derived from an EMBL/GenBank/DDBJ whole genome shotgun (WGS) entry which is preliminary data.</text>
</comment>
<evidence type="ECO:0000259" key="1">
    <source>
        <dbReference type="Pfam" id="PF04248"/>
    </source>
</evidence>
<dbReference type="PANTHER" id="PTHR43058">
    <property type="entry name" value="SLR0655 PROTEIN"/>
    <property type="match status" value="1"/>
</dbReference>
<dbReference type="AlphaFoldDB" id="A0A2T6ANX3"/>
<dbReference type="RefSeq" id="WP_107977725.1">
    <property type="nucleotide sequence ID" value="NZ_BMEZ01000021.1"/>
</dbReference>
<dbReference type="Pfam" id="PF04248">
    <property type="entry name" value="NTP_transf_9"/>
    <property type="match status" value="1"/>
</dbReference>
<dbReference type="InterPro" id="IPR038694">
    <property type="entry name" value="DUF427_sf"/>
</dbReference>
<feature type="domain" description="DUF427" evidence="1">
    <location>
        <begin position="25"/>
        <end position="112"/>
    </location>
</feature>
<dbReference type="OrthoDB" id="9815163at2"/>
<protein>
    <submittedName>
        <fullName evidence="2">Uncharacterized protein (DUF427 family)</fullName>
    </submittedName>
</protein>
<evidence type="ECO:0000313" key="2">
    <source>
        <dbReference type="EMBL" id="PTX45497.1"/>
    </source>
</evidence>
<name>A0A2T6ANX3_9RHOB</name>
<accession>A0A2T6ANX3</accession>
<dbReference type="PANTHER" id="PTHR43058:SF1">
    <property type="entry name" value="DUF427 DOMAIN-CONTAINING PROTEIN"/>
    <property type="match status" value="1"/>
</dbReference>